<reference evidence="3" key="1">
    <citation type="submission" date="2017-06" db="EMBL/GenBank/DDBJ databases">
        <authorList>
            <person name="LiPuma J."/>
            <person name="Spilker T."/>
        </authorList>
    </citation>
    <scope>NUCLEOTIDE SEQUENCE [LARGE SCALE GENOMIC DNA]</scope>
    <source>
        <strain evidence="3">AU17325</strain>
    </source>
</reference>
<name>A0A228IHY6_9BURK</name>
<dbReference type="AlphaFoldDB" id="A0A228IHY6"/>
<protein>
    <submittedName>
        <fullName evidence="2">Uncharacterized protein</fullName>
    </submittedName>
</protein>
<evidence type="ECO:0000313" key="3">
    <source>
        <dbReference type="Proteomes" id="UP000214600"/>
    </source>
</evidence>
<dbReference type="Proteomes" id="UP000214600">
    <property type="component" value="Unassembled WGS sequence"/>
</dbReference>
<comment type="caution">
    <text evidence="2">The sequence shown here is derived from an EMBL/GenBank/DDBJ whole genome shotgun (WGS) entry which is preliminary data.</text>
</comment>
<gene>
    <name evidence="2" type="ORF">CFB84_20945</name>
</gene>
<evidence type="ECO:0000256" key="1">
    <source>
        <dbReference type="SAM" id="MobiDB-lite"/>
    </source>
</evidence>
<feature type="compositionally biased region" description="Polar residues" evidence="1">
    <location>
        <begin position="12"/>
        <end position="21"/>
    </location>
</feature>
<sequence length="76" mass="8107">MLAAGDRPSGEPSIQTLAQAAKRSTSYAECRELKGRIRRPVASGLDSRNLRFGPVFAMRSPFLMTAGVSLLVASAL</sequence>
<reference evidence="2 3" key="2">
    <citation type="submission" date="2017-08" db="EMBL/GenBank/DDBJ databases">
        <title>WGS of novel Burkholderia cepaca complex species.</title>
        <authorList>
            <person name="Lipuma J."/>
            <person name="Spilker T."/>
        </authorList>
    </citation>
    <scope>NUCLEOTIDE SEQUENCE [LARGE SCALE GENOMIC DNA]</scope>
    <source>
        <strain evidence="2 3">AU17325</strain>
    </source>
</reference>
<evidence type="ECO:0000313" key="2">
    <source>
        <dbReference type="EMBL" id="OXI41749.1"/>
    </source>
</evidence>
<proteinExistence type="predicted"/>
<organism evidence="2 3">
    <name type="scientific">Burkholderia aenigmatica</name>
    <dbReference type="NCBI Taxonomy" id="2015348"/>
    <lineage>
        <taxon>Bacteria</taxon>
        <taxon>Pseudomonadati</taxon>
        <taxon>Pseudomonadota</taxon>
        <taxon>Betaproteobacteria</taxon>
        <taxon>Burkholderiales</taxon>
        <taxon>Burkholderiaceae</taxon>
        <taxon>Burkholderia</taxon>
        <taxon>Burkholderia cepacia complex</taxon>
    </lineage>
</organism>
<dbReference type="EMBL" id="NKFA01000008">
    <property type="protein sequence ID" value="OXI41749.1"/>
    <property type="molecule type" value="Genomic_DNA"/>
</dbReference>
<feature type="region of interest" description="Disordered" evidence="1">
    <location>
        <begin position="1"/>
        <end position="21"/>
    </location>
</feature>
<accession>A0A228IHY6</accession>